<evidence type="ECO:0000256" key="1">
    <source>
        <dbReference type="ARBA" id="ARBA00006336"/>
    </source>
</evidence>
<organism evidence="4 5">
    <name type="scientific">Streptococcus cuniculipharyngis</name>
    <dbReference type="NCBI Taxonomy" id="1562651"/>
    <lineage>
        <taxon>Bacteria</taxon>
        <taxon>Bacillati</taxon>
        <taxon>Bacillota</taxon>
        <taxon>Bacilli</taxon>
        <taxon>Lactobacillales</taxon>
        <taxon>Streptococcaceae</taxon>
        <taxon>Streptococcus</taxon>
    </lineage>
</organism>
<dbReference type="GO" id="GO:0016787">
    <property type="term" value="F:hydrolase activity"/>
    <property type="evidence" value="ECO:0007669"/>
    <property type="project" value="UniProtKB-KW"/>
</dbReference>
<reference evidence="4 5" key="1">
    <citation type="submission" date="2019-08" db="EMBL/GenBank/DDBJ databases">
        <authorList>
            <person name="Lei W."/>
        </authorList>
    </citation>
    <scope>NUCLEOTIDE SEQUENCE [LARGE SCALE GENOMIC DNA]</scope>
    <source>
        <strain evidence="4 5">CCUG 66496</strain>
    </source>
</reference>
<dbReference type="InterPro" id="IPR050272">
    <property type="entry name" value="Isochorismatase-like_hydrls"/>
</dbReference>
<dbReference type="Proteomes" id="UP000317430">
    <property type="component" value="Unassembled WGS sequence"/>
</dbReference>
<dbReference type="Gene3D" id="3.40.50.850">
    <property type="entry name" value="Isochorismatase-like"/>
    <property type="match status" value="1"/>
</dbReference>
<gene>
    <name evidence="4" type="ORF">FRX57_01250</name>
</gene>
<dbReference type="InterPro" id="IPR036380">
    <property type="entry name" value="Isochorismatase-like_sf"/>
</dbReference>
<accession>A0A5C5SFT1</accession>
<evidence type="ECO:0000313" key="5">
    <source>
        <dbReference type="Proteomes" id="UP000317430"/>
    </source>
</evidence>
<evidence type="ECO:0000259" key="3">
    <source>
        <dbReference type="Pfam" id="PF00857"/>
    </source>
</evidence>
<dbReference type="AlphaFoldDB" id="A0A5C5SFT1"/>
<keyword evidence="2" id="KW-0378">Hydrolase</keyword>
<comment type="caution">
    <text evidence="4">The sequence shown here is derived from an EMBL/GenBank/DDBJ whole genome shotgun (WGS) entry which is preliminary data.</text>
</comment>
<dbReference type="SUPFAM" id="SSF52499">
    <property type="entry name" value="Isochorismatase-like hydrolases"/>
    <property type="match status" value="1"/>
</dbReference>
<dbReference type="InterPro" id="IPR000868">
    <property type="entry name" value="Isochorismatase-like_dom"/>
</dbReference>
<protein>
    <submittedName>
        <fullName evidence="4">Isochorismatase family protein</fullName>
    </submittedName>
</protein>
<feature type="domain" description="Isochorismatase-like" evidence="3">
    <location>
        <begin position="3"/>
        <end position="139"/>
    </location>
</feature>
<proteinExistence type="inferred from homology"/>
<name>A0A5C5SFT1_9STRE</name>
<dbReference type="Pfam" id="PF00857">
    <property type="entry name" value="Isochorismatase"/>
    <property type="match status" value="1"/>
</dbReference>
<sequence>MKALVILDCQNGMFSRGKFEILRKNILKLQRIFKSNGDIIISTKHIDNDKESIIYSGNVDGLLDEQLSKSSNFIIEKDSPNIFKSKELNDILSDYQVNEIVITGFNAEYCCLFSSIIASDRGYKVTYIEDATATVNNGDTYEMQDLDIIDFVGCILDWSGEVEVLYFDEFRKKN</sequence>
<dbReference type="OrthoDB" id="9785724at2"/>
<comment type="similarity">
    <text evidence="1">Belongs to the isochorismatase family.</text>
</comment>
<keyword evidence="5" id="KW-1185">Reference proteome</keyword>
<evidence type="ECO:0000313" key="4">
    <source>
        <dbReference type="EMBL" id="TWS98865.1"/>
    </source>
</evidence>
<dbReference type="EMBL" id="VOHL01000001">
    <property type="protein sequence ID" value="TWS98865.1"/>
    <property type="molecule type" value="Genomic_DNA"/>
</dbReference>
<dbReference type="RefSeq" id="WP_146565850.1">
    <property type="nucleotide sequence ID" value="NZ_VOHL01000001.1"/>
</dbReference>
<evidence type="ECO:0000256" key="2">
    <source>
        <dbReference type="ARBA" id="ARBA00022801"/>
    </source>
</evidence>
<dbReference type="PANTHER" id="PTHR43540">
    <property type="entry name" value="PEROXYUREIDOACRYLATE/UREIDOACRYLATE AMIDOHYDROLASE-RELATED"/>
    <property type="match status" value="1"/>
</dbReference>